<comment type="caution">
    <text evidence="2">The sequence shown here is derived from an EMBL/GenBank/DDBJ whole genome shotgun (WGS) entry which is preliminary data.</text>
</comment>
<name>A0A4V2FSH6_9BURK</name>
<accession>A0A4V2FSH6</accession>
<dbReference type="Pfam" id="PF13460">
    <property type="entry name" value="NAD_binding_10"/>
    <property type="match status" value="1"/>
</dbReference>
<protein>
    <submittedName>
        <fullName evidence="2">Uncharacterized protein YbjT (DUF2867 family)</fullName>
    </submittedName>
</protein>
<dbReference type="InterPro" id="IPR016040">
    <property type="entry name" value="NAD(P)-bd_dom"/>
</dbReference>
<sequence length="252" mass="26639">MKIVVVGGTGLIGSKVVNTLQAQGHQVIAAAPSTGINTITGEGLAQAMQDTNIVIDLANSPSFADQDVLAFFETSGRNLLAAERAAGVQHHVALSVVGTENLTQSGYFRGKLVQEKLIRESGIPYTIVQSTQFFEFLRSIAQAGGEGQTVRISPALFQPIASDDVAAAVVDYALGAPCNGSVEIAGPECMKFSDMVQRYLQASADSRTVVEDVQALYFGARLSENSLIPGTANPRLGVVNFDTWFAQSQLST</sequence>
<dbReference type="EMBL" id="SHKO01000002">
    <property type="protein sequence ID" value="RZT94169.1"/>
    <property type="molecule type" value="Genomic_DNA"/>
</dbReference>
<evidence type="ECO:0000313" key="3">
    <source>
        <dbReference type="Proteomes" id="UP000293398"/>
    </source>
</evidence>
<dbReference type="Gene3D" id="3.40.50.720">
    <property type="entry name" value="NAD(P)-binding Rossmann-like Domain"/>
    <property type="match status" value="1"/>
</dbReference>
<dbReference type="OrthoDB" id="9771302at2"/>
<dbReference type="InterPro" id="IPR051207">
    <property type="entry name" value="ComplexI_NDUFA9_subunit"/>
</dbReference>
<feature type="domain" description="NAD(P)-binding" evidence="1">
    <location>
        <begin position="7"/>
        <end position="171"/>
    </location>
</feature>
<dbReference type="RefSeq" id="WP_130304185.1">
    <property type="nucleotide sequence ID" value="NZ_SHKO01000002.1"/>
</dbReference>
<dbReference type="InterPro" id="IPR036291">
    <property type="entry name" value="NAD(P)-bd_dom_sf"/>
</dbReference>
<dbReference type="GO" id="GO:0044877">
    <property type="term" value="F:protein-containing complex binding"/>
    <property type="evidence" value="ECO:0007669"/>
    <property type="project" value="TreeGrafter"/>
</dbReference>
<dbReference type="Proteomes" id="UP000293398">
    <property type="component" value="Unassembled WGS sequence"/>
</dbReference>
<gene>
    <name evidence="2" type="ORF">EV681_2587</name>
</gene>
<organism evidence="2 3">
    <name type="scientific">Advenella incenata</name>
    <dbReference type="NCBI Taxonomy" id="267800"/>
    <lineage>
        <taxon>Bacteria</taxon>
        <taxon>Pseudomonadati</taxon>
        <taxon>Pseudomonadota</taxon>
        <taxon>Betaproteobacteria</taxon>
        <taxon>Burkholderiales</taxon>
        <taxon>Alcaligenaceae</taxon>
    </lineage>
</organism>
<proteinExistence type="predicted"/>
<dbReference type="AlphaFoldDB" id="A0A4V2FSH6"/>
<keyword evidence="3" id="KW-1185">Reference proteome</keyword>
<dbReference type="PANTHER" id="PTHR12126">
    <property type="entry name" value="NADH-UBIQUINONE OXIDOREDUCTASE 39 KDA SUBUNIT-RELATED"/>
    <property type="match status" value="1"/>
</dbReference>
<evidence type="ECO:0000259" key="1">
    <source>
        <dbReference type="Pfam" id="PF13460"/>
    </source>
</evidence>
<reference evidence="2 3" key="1">
    <citation type="submission" date="2019-02" db="EMBL/GenBank/DDBJ databases">
        <title>Genomic Encyclopedia of Type Strains, Phase IV (KMG-IV): sequencing the most valuable type-strain genomes for metagenomic binning, comparative biology and taxonomic classification.</title>
        <authorList>
            <person name="Goeker M."/>
        </authorList>
    </citation>
    <scope>NUCLEOTIDE SEQUENCE [LARGE SCALE GENOMIC DNA]</scope>
    <source>
        <strain evidence="2 3">DSM 23814</strain>
    </source>
</reference>
<dbReference type="PANTHER" id="PTHR12126:SF11">
    <property type="entry name" value="NADH DEHYDROGENASE [UBIQUINONE] 1 ALPHA SUBCOMPLEX SUBUNIT 9, MITOCHONDRIAL"/>
    <property type="match status" value="1"/>
</dbReference>
<evidence type="ECO:0000313" key="2">
    <source>
        <dbReference type="EMBL" id="RZT94169.1"/>
    </source>
</evidence>
<dbReference type="SUPFAM" id="SSF51735">
    <property type="entry name" value="NAD(P)-binding Rossmann-fold domains"/>
    <property type="match status" value="1"/>
</dbReference>